<dbReference type="AlphaFoldDB" id="A0ABD1LVU5"/>
<dbReference type="InterPro" id="IPR029063">
    <property type="entry name" value="SAM-dependent_MTases_sf"/>
</dbReference>
<evidence type="ECO:0000313" key="8">
    <source>
        <dbReference type="Proteomes" id="UP001603857"/>
    </source>
</evidence>
<keyword evidence="1" id="KW-0489">Methyltransferase</keyword>
<name>A0ABD1LVU5_9FABA</name>
<evidence type="ECO:0000259" key="6">
    <source>
        <dbReference type="Pfam" id="PF04937"/>
    </source>
</evidence>
<dbReference type="Pfam" id="PF06325">
    <property type="entry name" value="PrmA"/>
    <property type="match status" value="1"/>
</dbReference>
<accession>A0ABD1LVU5</accession>
<evidence type="ECO:0000256" key="5">
    <source>
        <dbReference type="ARBA" id="ARBA00042266"/>
    </source>
</evidence>
<dbReference type="SUPFAM" id="SSF53335">
    <property type="entry name" value="S-adenosyl-L-methionine-dependent methyltransferases"/>
    <property type="match status" value="1"/>
</dbReference>
<evidence type="ECO:0000313" key="7">
    <source>
        <dbReference type="EMBL" id="KAL2327609.1"/>
    </source>
</evidence>
<dbReference type="InterPro" id="IPR007021">
    <property type="entry name" value="DUF659"/>
</dbReference>
<dbReference type="PANTHER" id="PTHR43648:SF1">
    <property type="entry name" value="ELECTRON TRANSFER FLAVOPROTEIN BETA SUBUNIT LYSINE METHYLTRANSFERASE"/>
    <property type="match status" value="1"/>
</dbReference>
<dbReference type="PANTHER" id="PTHR43648">
    <property type="entry name" value="ELECTRON TRANSFER FLAVOPROTEIN BETA SUBUNIT LYSINE METHYLTRANSFERASE"/>
    <property type="match status" value="1"/>
</dbReference>
<reference evidence="7 8" key="1">
    <citation type="submission" date="2024-08" db="EMBL/GenBank/DDBJ databases">
        <title>Insights into the chromosomal genome structure of Flemingia macrophylla.</title>
        <authorList>
            <person name="Ding Y."/>
            <person name="Zhao Y."/>
            <person name="Bi W."/>
            <person name="Wu M."/>
            <person name="Zhao G."/>
            <person name="Gong Y."/>
            <person name="Li W."/>
            <person name="Zhang P."/>
        </authorList>
    </citation>
    <scope>NUCLEOTIDE SEQUENCE [LARGE SCALE GENOMIC DNA]</scope>
    <source>
        <strain evidence="7">DYQJB</strain>
        <tissue evidence="7">Leaf</tissue>
    </source>
</reference>
<dbReference type="Pfam" id="PF04937">
    <property type="entry name" value="DUF659"/>
    <property type="match status" value="1"/>
</dbReference>
<keyword evidence="2" id="KW-0808">Transferase</keyword>
<feature type="domain" description="DUF659" evidence="6">
    <location>
        <begin position="1"/>
        <end position="42"/>
    </location>
</feature>
<dbReference type="EMBL" id="JBGMDY010000007">
    <property type="protein sequence ID" value="KAL2327609.1"/>
    <property type="molecule type" value="Genomic_DNA"/>
</dbReference>
<protein>
    <recommendedName>
        <fullName evidence="5">ETFB lysine methyltransferase</fullName>
    </recommendedName>
    <alternativeName>
        <fullName evidence="4">Protein N-lysine methyltransferase METTL20</fullName>
    </alternativeName>
</protein>
<dbReference type="InterPro" id="IPR050078">
    <property type="entry name" value="Ribosomal_L11_MeTrfase_PrmA"/>
</dbReference>
<gene>
    <name evidence="7" type="ORF">Fmac_021036</name>
</gene>
<comment type="similarity">
    <text evidence="3">Belongs to the methyltransferase superfamily. ETFBKMT family.</text>
</comment>
<dbReference type="Proteomes" id="UP001603857">
    <property type="component" value="Unassembled WGS sequence"/>
</dbReference>
<comment type="caution">
    <text evidence="7">The sequence shown here is derived from an EMBL/GenBank/DDBJ whole genome shotgun (WGS) entry which is preliminary data.</text>
</comment>
<evidence type="ECO:0000256" key="4">
    <source>
        <dbReference type="ARBA" id="ARBA00041867"/>
    </source>
</evidence>
<dbReference type="GO" id="GO:0032259">
    <property type="term" value="P:methylation"/>
    <property type="evidence" value="ECO:0007669"/>
    <property type="project" value="UniProtKB-KW"/>
</dbReference>
<dbReference type="CDD" id="cd02440">
    <property type="entry name" value="AdoMet_MTases"/>
    <property type="match status" value="1"/>
</dbReference>
<evidence type="ECO:0000256" key="2">
    <source>
        <dbReference type="ARBA" id="ARBA00022679"/>
    </source>
</evidence>
<evidence type="ECO:0000256" key="3">
    <source>
        <dbReference type="ARBA" id="ARBA00037932"/>
    </source>
</evidence>
<keyword evidence="8" id="KW-1185">Reference proteome</keyword>
<sequence>MFIKSVDGSDFVKTGEKLFELLDSIVEEIGEEKVVQVITDNRIGEMDEEDDDEAQDERFFDGDDPLTWEDIYRASGVGEPIRYTRRKRKQPPSGEGASSQKVSITIFLTRHFVTKLPQIFHCFKASSCSIPFLSLLGCLEVVWFQGSFPRLLQSHEVRFGSKKWLGVLYVGVCLPELHPTSVFKLLFLEICISSIFHEVEDINVSISHAADSIDISCSPIYEIVLHVNKFIYLCLQESLHPVQVTESLWVVPKWCTPPDVQATNIIVNPGLAFGTGEHTTTKLCLLLLHSCIQGGEHFLDYGTGTGILAIAALKFGAAFAVGVDVDSEAIASASENASLNNIGPDKLQLRLIDSKSFSSSQNDLTFGVIEERNTGEIQTVTTDRDKYDVVIANILLNPLLDLSDHIVSLAKPGAVVGLSGILSEQVQYIIERYSPFLEGIKVCKMDDWACVSGRKSRYLNVR</sequence>
<organism evidence="7 8">
    <name type="scientific">Flemingia macrophylla</name>
    <dbReference type="NCBI Taxonomy" id="520843"/>
    <lineage>
        <taxon>Eukaryota</taxon>
        <taxon>Viridiplantae</taxon>
        <taxon>Streptophyta</taxon>
        <taxon>Embryophyta</taxon>
        <taxon>Tracheophyta</taxon>
        <taxon>Spermatophyta</taxon>
        <taxon>Magnoliopsida</taxon>
        <taxon>eudicotyledons</taxon>
        <taxon>Gunneridae</taxon>
        <taxon>Pentapetalae</taxon>
        <taxon>rosids</taxon>
        <taxon>fabids</taxon>
        <taxon>Fabales</taxon>
        <taxon>Fabaceae</taxon>
        <taxon>Papilionoideae</taxon>
        <taxon>50 kb inversion clade</taxon>
        <taxon>NPAAA clade</taxon>
        <taxon>indigoferoid/millettioid clade</taxon>
        <taxon>Phaseoleae</taxon>
        <taxon>Flemingia</taxon>
    </lineage>
</organism>
<dbReference type="GO" id="GO:0008168">
    <property type="term" value="F:methyltransferase activity"/>
    <property type="evidence" value="ECO:0007669"/>
    <property type="project" value="UniProtKB-KW"/>
</dbReference>
<evidence type="ECO:0000256" key="1">
    <source>
        <dbReference type="ARBA" id="ARBA00022603"/>
    </source>
</evidence>
<proteinExistence type="inferred from homology"/>
<dbReference type="Gene3D" id="3.40.50.150">
    <property type="entry name" value="Vaccinia Virus protein VP39"/>
    <property type="match status" value="1"/>
</dbReference>